<reference evidence="2" key="1">
    <citation type="journal article" date="2023" name="Science">
        <title>Genome structures resolve the early diversification of teleost fishes.</title>
        <authorList>
            <person name="Parey E."/>
            <person name="Louis A."/>
            <person name="Montfort J."/>
            <person name="Bouchez O."/>
            <person name="Roques C."/>
            <person name="Iampietro C."/>
            <person name="Lluch J."/>
            <person name="Castinel A."/>
            <person name="Donnadieu C."/>
            <person name="Desvignes T."/>
            <person name="Floi Bucao C."/>
            <person name="Jouanno E."/>
            <person name="Wen M."/>
            <person name="Mejri S."/>
            <person name="Dirks R."/>
            <person name="Jansen H."/>
            <person name="Henkel C."/>
            <person name="Chen W.J."/>
            <person name="Zahm M."/>
            <person name="Cabau C."/>
            <person name="Klopp C."/>
            <person name="Thompson A.W."/>
            <person name="Robinson-Rechavi M."/>
            <person name="Braasch I."/>
            <person name="Lecointre G."/>
            <person name="Bobe J."/>
            <person name="Postlethwait J.H."/>
            <person name="Berthelot C."/>
            <person name="Roest Crollius H."/>
            <person name="Guiguen Y."/>
        </authorList>
    </citation>
    <scope>NUCLEOTIDE SEQUENCE</scope>
    <source>
        <strain evidence="2">WJC10195</strain>
    </source>
</reference>
<evidence type="ECO:0000313" key="2">
    <source>
        <dbReference type="EMBL" id="KAJ8340939.1"/>
    </source>
</evidence>
<name>A0A9Q1ELA0_SYNKA</name>
<accession>A0A9Q1ELA0</accession>
<protein>
    <submittedName>
        <fullName evidence="2">Uncharacterized protein</fullName>
    </submittedName>
</protein>
<gene>
    <name evidence="2" type="ORF">SKAU_G00332300</name>
</gene>
<dbReference type="AlphaFoldDB" id="A0A9Q1ELA0"/>
<dbReference type="EMBL" id="JAINUF010000015">
    <property type="protein sequence ID" value="KAJ8340939.1"/>
    <property type="molecule type" value="Genomic_DNA"/>
</dbReference>
<comment type="caution">
    <text evidence="2">The sequence shown here is derived from an EMBL/GenBank/DDBJ whole genome shotgun (WGS) entry which is preliminary data.</text>
</comment>
<organism evidence="2 3">
    <name type="scientific">Synaphobranchus kaupii</name>
    <name type="common">Kaup's arrowtooth eel</name>
    <dbReference type="NCBI Taxonomy" id="118154"/>
    <lineage>
        <taxon>Eukaryota</taxon>
        <taxon>Metazoa</taxon>
        <taxon>Chordata</taxon>
        <taxon>Craniata</taxon>
        <taxon>Vertebrata</taxon>
        <taxon>Euteleostomi</taxon>
        <taxon>Actinopterygii</taxon>
        <taxon>Neopterygii</taxon>
        <taxon>Teleostei</taxon>
        <taxon>Anguilliformes</taxon>
        <taxon>Synaphobranchidae</taxon>
        <taxon>Synaphobranchus</taxon>
    </lineage>
</organism>
<feature type="region of interest" description="Disordered" evidence="1">
    <location>
        <begin position="72"/>
        <end position="111"/>
    </location>
</feature>
<evidence type="ECO:0000313" key="3">
    <source>
        <dbReference type="Proteomes" id="UP001152622"/>
    </source>
</evidence>
<proteinExistence type="predicted"/>
<evidence type="ECO:0000256" key="1">
    <source>
        <dbReference type="SAM" id="MobiDB-lite"/>
    </source>
</evidence>
<dbReference type="Proteomes" id="UP001152622">
    <property type="component" value="Chromosome 15"/>
</dbReference>
<keyword evidence="3" id="KW-1185">Reference proteome</keyword>
<sequence>MFYDPSDWCLGLGLQLIGSRQALAGRRPRAHPVPAEVFGGATAPWGRGALQKQKPRVSQADAVNRILHHAAHITQTQGEEPGRERGKRPLLPCRWGSGPTATLRSDGGALRGRDAPHVSALVYAATNRHGEQHTPPGVGLVRLGSDERVWKVNID</sequence>